<reference evidence="2" key="1">
    <citation type="journal article" date="2020" name="Nature">
        <title>Giant virus diversity and host interactions through global metagenomics.</title>
        <authorList>
            <person name="Schulz F."/>
            <person name="Roux S."/>
            <person name="Paez-Espino D."/>
            <person name="Jungbluth S."/>
            <person name="Walsh D.A."/>
            <person name="Denef V.J."/>
            <person name="McMahon K.D."/>
            <person name="Konstantinidis K.T."/>
            <person name="Eloe-Fadrosh E.A."/>
            <person name="Kyrpides N.C."/>
            <person name="Woyke T."/>
        </authorList>
    </citation>
    <scope>NUCLEOTIDE SEQUENCE</scope>
    <source>
        <strain evidence="2">GVMAG-S-1101165-79</strain>
    </source>
</reference>
<dbReference type="AlphaFoldDB" id="A0A6C0ASM9"/>
<dbReference type="EMBL" id="MN740766">
    <property type="protein sequence ID" value="QHS82410.1"/>
    <property type="molecule type" value="Genomic_DNA"/>
</dbReference>
<protein>
    <submittedName>
        <fullName evidence="2">Uncharacterized protein</fullName>
    </submittedName>
</protein>
<dbReference type="InterPro" id="IPR043910">
    <property type="entry name" value="DUF5767"/>
</dbReference>
<feature type="compositionally biased region" description="Polar residues" evidence="1">
    <location>
        <begin position="416"/>
        <end position="438"/>
    </location>
</feature>
<evidence type="ECO:0000313" key="2">
    <source>
        <dbReference type="EMBL" id="QHS82410.1"/>
    </source>
</evidence>
<dbReference type="Pfam" id="PF19071">
    <property type="entry name" value="DUF5767"/>
    <property type="match status" value="1"/>
</dbReference>
<proteinExistence type="predicted"/>
<sequence length="469" mass="52199">MSDILEITELDFNDKSGWENKSSNFGGGLELLMNDKIKESGGPSSDINLDDLNNLENELNNLVDDIPSNSYKPKSDLFNKPSVSFNEEPSIKFGDSNIGQGTAQTENDSKTWDGYGKFNNIPMNPDKSIPMEPKLSKEDMLREKFKYLRKLEGLEKKGVELSKKYNMESSLQEMMGEYETIMEEKTKQNSVKFQGNMLMACINGIEFLNGRFDPFDIKLDGWSSQVEENMNDYDDVFGELYEKYKSKASMAPELKLLFQLGGSAMMIHMSNTMFKSAMPGMDDILRQNPDLMRSFQNAAVNSMSQSAPGFSGFMGNMMNPEPQVPQGRGPPPPMATQGPNAVPLPMGRAGNNSYGNRPDLNMGRSSFAEDGISLRENFERPDLQDRTTKRPVGRAEMKGPSDITDILSGLKTKTINIQEPASNPSNISNMNDSSTISISELKELQSDGNMPKRSGRRKKSASNTVSLDI</sequence>
<name>A0A6C0ASM9_9ZZZZ</name>
<feature type="compositionally biased region" description="Polar residues" evidence="1">
    <location>
        <begin position="97"/>
        <end position="106"/>
    </location>
</feature>
<organism evidence="2">
    <name type="scientific">viral metagenome</name>
    <dbReference type="NCBI Taxonomy" id="1070528"/>
    <lineage>
        <taxon>unclassified sequences</taxon>
        <taxon>metagenomes</taxon>
        <taxon>organismal metagenomes</taxon>
    </lineage>
</organism>
<feature type="compositionally biased region" description="Basic and acidic residues" evidence="1">
    <location>
        <begin position="374"/>
        <end position="399"/>
    </location>
</feature>
<feature type="region of interest" description="Disordered" evidence="1">
    <location>
        <begin position="416"/>
        <end position="469"/>
    </location>
</feature>
<feature type="region of interest" description="Disordered" evidence="1">
    <location>
        <begin position="374"/>
        <end position="404"/>
    </location>
</feature>
<evidence type="ECO:0000256" key="1">
    <source>
        <dbReference type="SAM" id="MobiDB-lite"/>
    </source>
</evidence>
<accession>A0A6C0ASM9</accession>
<feature type="region of interest" description="Disordered" evidence="1">
    <location>
        <begin position="91"/>
        <end position="110"/>
    </location>
</feature>